<accession>A0ABZ2YHM3</accession>
<name>A0ABZ2YHM3_9MOLU</name>
<sequence length="67" mass="8362">MQKNAFNLYVYTNNIFAVIEKSLIYAKKTFNKKHHKEKNYTIMKENFIFCRLRIKKNKYYYNKEKLN</sequence>
<gene>
    <name evidence="1" type="ORF">M33023_04020</name>
</gene>
<evidence type="ECO:0000313" key="1">
    <source>
        <dbReference type="EMBL" id="WZN38555.1"/>
    </source>
</evidence>
<organism evidence="1 2">
    <name type="scientific">Candidatus Phytoplasma asteris</name>
    <dbReference type="NCBI Taxonomy" id="85620"/>
    <lineage>
        <taxon>Bacteria</taxon>
        <taxon>Bacillati</taxon>
        <taxon>Mycoplasmatota</taxon>
        <taxon>Mollicutes</taxon>
        <taxon>Acholeplasmatales</taxon>
        <taxon>Acholeplasmataceae</taxon>
        <taxon>Candidatus Phytoplasma</taxon>
        <taxon>16SrI (Aster yellows group)</taxon>
    </lineage>
</organism>
<dbReference type="Proteomes" id="UP001470586">
    <property type="component" value="Chromosome"/>
</dbReference>
<dbReference type="EMBL" id="CP128397">
    <property type="protein sequence ID" value="WZN38555.1"/>
    <property type="molecule type" value="Genomic_DNA"/>
</dbReference>
<reference evidence="1" key="1">
    <citation type="submission" date="2023-06" db="EMBL/GenBank/DDBJ databases">
        <title>Complete Genome of Candidatus Phytoplasma asteris M33.</title>
        <authorList>
            <person name="Toth R."/>
            <person name="Ilic A.-M."/>
            <person name="Huettel B."/>
            <person name="Duduk B."/>
            <person name="Kube M."/>
        </authorList>
    </citation>
    <scope>NUCLEOTIDE SEQUENCE [LARGE SCALE GENOMIC DNA]</scope>
    <source>
        <strain evidence="1">M33</strain>
    </source>
</reference>
<keyword evidence="2" id="KW-1185">Reference proteome</keyword>
<evidence type="ECO:0000313" key="2">
    <source>
        <dbReference type="Proteomes" id="UP001470586"/>
    </source>
</evidence>
<proteinExistence type="predicted"/>
<protein>
    <submittedName>
        <fullName evidence="1">Uncharacterized protein</fullName>
    </submittedName>
</protein>